<dbReference type="EMBL" id="PUHQ01000003">
    <property type="protein sequence ID" value="KAG0666855.1"/>
    <property type="molecule type" value="Genomic_DNA"/>
</dbReference>
<feature type="compositionally biased region" description="Basic and acidic residues" evidence="1">
    <location>
        <begin position="148"/>
        <end position="165"/>
    </location>
</feature>
<feature type="compositionally biased region" description="Basic and acidic residues" evidence="1">
    <location>
        <begin position="93"/>
        <end position="104"/>
    </location>
</feature>
<dbReference type="Proteomes" id="UP000777482">
    <property type="component" value="Unassembled WGS sequence"/>
</dbReference>
<gene>
    <name evidence="2" type="ORF">C6P46_003565</name>
</gene>
<comment type="caution">
    <text evidence="2">The sequence shown here is derived from an EMBL/GenBank/DDBJ whole genome shotgun (WGS) entry which is preliminary data.</text>
</comment>
<accession>A0A9P6WA13</accession>
<feature type="compositionally biased region" description="Basic and acidic residues" evidence="1">
    <location>
        <begin position="114"/>
        <end position="123"/>
    </location>
</feature>
<keyword evidence="3" id="KW-1185">Reference proteome</keyword>
<feature type="region of interest" description="Disordered" evidence="1">
    <location>
        <begin position="52"/>
        <end position="175"/>
    </location>
</feature>
<evidence type="ECO:0000313" key="3">
    <source>
        <dbReference type="Proteomes" id="UP000777482"/>
    </source>
</evidence>
<proteinExistence type="predicted"/>
<name>A0A9P6WA13_RHOMI</name>
<protein>
    <submittedName>
        <fullName evidence="2">Uncharacterized protein</fullName>
    </submittedName>
</protein>
<reference evidence="2 3" key="1">
    <citation type="submission" date="2020-11" db="EMBL/GenBank/DDBJ databases">
        <title>Kefir isolates.</title>
        <authorList>
            <person name="Marcisauskas S."/>
            <person name="Kim Y."/>
            <person name="Blasche S."/>
        </authorList>
    </citation>
    <scope>NUCLEOTIDE SEQUENCE [LARGE SCALE GENOMIC DNA]</scope>
    <source>
        <strain evidence="2 3">KR</strain>
    </source>
</reference>
<organism evidence="2 3">
    <name type="scientific">Rhodotorula mucilaginosa</name>
    <name type="common">Yeast</name>
    <name type="synonym">Rhodotorula rubra</name>
    <dbReference type="NCBI Taxonomy" id="5537"/>
    <lineage>
        <taxon>Eukaryota</taxon>
        <taxon>Fungi</taxon>
        <taxon>Dikarya</taxon>
        <taxon>Basidiomycota</taxon>
        <taxon>Pucciniomycotina</taxon>
        <taxon>Microbotryomycetes</taxon>
        <taxon>Sporidiobolales</taxon>
        <taxon>Sporidiobolaceae</taxon>
        <taxon>Rhodotorula</taxon>
    </lineage>
</organism>
<evidence type="ECO:0000256" key="1">
    <source>
        <dbReference type="SAM" id="MobiDB-lite"/>
    </source>
</evidence>
<dbReference type="AlphaFoldDB" id="A0A9P6WA13"/>
<evidence type="ECO:0000313" key="2">
    <source>
        <dbReference type="EMBL" id="KAG0666855.1"/>
    </source>
</evidence>
<sequence>MQLSATTGTERYWTSRRDFDNPRISTCRLASGHSEAFLPALRSMLKAITSNKRCSSTSVEPPHPGRSPALHPRFTASSRRRPCRSHASAPTDLHARCSRGRDRGTPTGLPSATAREEQEDRGPDAANRPAGSNAALRCHAHDRRRRLNGRDLSPRYDASDDDPHRRGLRTGRGGG</sequence>
<feature type="compositionally biased region" description="Basic residues" evidence="1">
    <location>
        <begin position="138"/>
        <end position="147"/>
    </location>
</feature>